<gene>
    <name evidence="4" type="ORF">Pla133_11080</name>
</gene>
<dbReference type="PANTHER" id="PTHR40940:SF2">
    <property type="entry name" value="BATD"/>
    <property type="match status" value="1"/>
</dbReference>
<name>A0A518BGD7_9BACT</name>
<evidence type="ECO:0000256" key="2">
    <source>
        <dbReference type="SAM" id="Phobius"/>
    </source>
</evidence>
<evidence type="ECO:0000313" key="4">
    <source>
        <dbReference type="EMBL" id="QDU66042.1"/>
    </source>
</evidence>
<keyword evidence="2" id="KW-1133">Transmembrane helix</keyword>
<evidence type="ECO:0000256" key="3">
    <source>
        <dbReference type="SAM" id="SignalP"/>
    </source>
</evidence>
<keyword evidence="5" id="KW-1185">Reference proteome</keyword>
<protein>
    <recommendedName>
        <fullName evidence="6">Protein BatD</fullName>
    </recommendedName>
</protein>
<evidence type="ECO:0000256" key="1">
    <source>
        <dbReference type="SAM" id="MobiDB-lite"/>
    </source>
</evidence>
<dbReference type="EMBL" id="CP036287">
    <property type="protein sequence ID" value="QDU66042.1"/>
    <property type="molecule type" value="Genomic_DNA"/>
</dbReference>
<feature type="signal peptide" evidence="3">
    <location>
        <begin position="1"/>
        <end position="22"/>
    </location>
</feature>
<dbReference type="PANTHER" id="PTHR40940">
    <property type="entry name" value="PROTEIN BATD-RELATED"/>
    <property type="match status" value="1"/>
</dbReference>
<sequence length="486" mass="50379" precursor="true">MPVTSVLIAALCFAPVAPIAAAQIDAADAASVTLSVPSRPLWVGELVELNVVLDLDVAFFETWSVPLVQRELDLQVLLGAPWFEGIEGLLVPLDGELGGSGPSLALGGSVVRADRSQDREVDGRLRRSVTVARHFRAEGAGAVDLTGPILRFAYATEFGESFLGGRQPLDHFEAFAQAQAATLAVRDLPEQGRPPSFIGVLGDLTVQAGASPRDLTLGEKLELRLTLGGADLGGFTSPPHLPSSAGLRASDGTLTRGATQVEVVYTIEPLREGALDLAVPQVSSFDPVAGVYRTVALDPIPIVVRAAPASGTALDLESGADEPASTAAGSGDDSDTVRNPGLLGGIAALALAIAAAGLWALRRRGARAMAPTEVQVRAQRTRERARAARGELDRALQLTEGHADRDESASAMVGSALIEFLARALDCSVAAVVGPDLDLRLRSAGVAAATSGRLAALVDELVAARFGGVARDEAAELARILVDEAF</sequence>
<feature type="region of interest" description="Disordered" evidence="1">
    <location>
        <begin position="315"/>
        <end position="336"/>
    </location>
</feature>
<keyword evidence="2" id="KW-0472">Membrane</keyword>
<feature type="transmembrane region" description="Helical" evidence="2">
    <location>
        <begin position="342"/>
        <end position="361"/>
    </location>
</feature>
<dbReference type="AlphaFoldDB" id="A0A518BGD7"/>
<organism evidence="4 5">
    <name type="scientific">Engelhardtia mirabilis</name>
    <dbReference type="NCBI Taxonomy" id="2528011"/>
    <lineage>
        <taxon>Bacteria</taxon>
        <taxon>Pseudomonadati</taxon>
        <taxon>Planctomycetota</taxon>
        <taxon>Planctomycetia</taxon>
        <taxon>Planctomycetia incertae sedis</taxon>
        <taxon>Engelhardtia</taxon>
    </lineage>
</organism>
<evidence type="ECO:0008006" key="6">
    <source>
        <dbReference type="Google" id="ProtNLM"/>
    </source>
</evidence>
<keyword evidence="2" id="KW-0812">Transmembrane</keyword>
<accession>A0A518BGD7</accession>
<reference evidence="4 5" key="1">
    <citation type="submission" date="2019-02" db="EMBL/GenBank/DDBJ databases">
        <title>Deep-cultivation of Planctomycetes and their phenomic and genomic characterization uncovers novel biology.</title>
        <authorList>
            <person name="Wiegand S."/>
            <person name="Jogler M."/>
            <person name="Boedeker C."/>
            <person name="Pinto D."/>
            <person name="Vollmers J."/>
            <person name="Rivas-Marin E."/>
            <person name="Kohn T."/>
            <person name="Peeters S.H."/>
            <person name="Heuer A."/>
            <person name="Rast P."/>
            <person name="Oberbeckmann S."/>
            <person name="Bunk B."/>
            <person name="Jeske O."/>
            <person name="Meyerdierks A."/>
            <person name="Storesund J.E."/>
            <person name="Kallscheuer N."/>
            <person name="Luecker S."/>
            <person name="Lage O.M."/>
            <person name="Pohl T."/>
            <person name="Merkel B.J."/>
            <person name="Hornburger P."/>
            <person name="Mueller R.-W."/>
            <person name="Bruemmer F."/>
            <person name="Labrenz M."/>
            <person name="Spormann A.M."/>
            <person name="Op den Camp H."/>
            <person name="Overmann J."/>
            <person name="Amann R."/>
            <person name="Jetten M.S.M."/>
            <person name="Mascher T."/>
            <person name="Medema M.H."/>
            <person name="Devos D.P."/>
            <person name="Kaster A.-K."/>
            <person name="Ovreas L."/>
            <person name="Rohde M."/>
            <person name="Galperin M.Y."/>
            <person name="Jogler C."/>
        </authorList>
    </citation>
    <scope>NUCLEOTIDE SEQUENCE [LARGE SCALE GENOMIC DNA]</scope>
    <source>
        <strain evidence="4 5">Pla133</strain>
    </source>
</reference>
<evidence type="ECO:0000313" key="5">
    <source>
        <dbReference type="Proteomes" id="UP000316921"/>
    </source>
</evidence>
<dbReference type="Proteomes" id="UP000316921">
    <property type="component" value="Chromosome"/>
</dbReference>
<proteinExistence type="predicted"/>
<feature type="chain" id="PRO_5022048731" description="Protein BatD" evidence="3">
    <location>
        <begin position="23"/>
        <end position="486"/>
    </location>
</feature>
<keyword evidence="3" id="KW-0732">Signal</keyword>
<dbReference type="InterPro" id="IPR025738">
    <property type="entry name" value="BatD"/>
</dbReference>
<dbReference type="KEGG" id="pbap:Pla133_11080"/>